<accession>A0A6A5QU46</accession>
<evidence type="ECO:0000313" key="2">
    <source>
        <dbReference type="EMBL" id="KAF1918388.1"/>
    </source>
</evidence>
<keyword evidence="3" id="KW-1185">Reference proteome</keyword>
<protein>
    <submittedName>
        <fullName evidence="2">Uncharacterized protein</fullName>
    </submittedName>
</protein>
<organism evidence="2 3">
    <name type="scientific">Ampelomyces quisqualis</name>
    <name type="common">Powdery mildew agent</name>
    <dbReference type="NCBI Taxonomy" id="50730"/>
    <lineage>
        <taxon>Eukaryota</taxon>
        <taxon>Fungi</taxon>
        <taxon>Dikarya</taxon>
        <taxon>Ascomycota</taxon>
        <taxon>Pezizomycotina</taxon>
        <taxon>Dothideomycetes</taxon>
        <taxon>Pleosporomycetidae</taxon>
        <taxon>Pleosporales</taxon>
        <taxon>Pleosporineae</taxon>
        <taxon>Phaeosphaeriaceae</taxon>
        <taxon>Ampelomyces</taxon>
    </lineage>
</organism>
<dbReference type="OrthoDB" id="439943at2759"/>
<feature type="region of interest" description="Disordered" evidence="1">
    <location>
        <begin position="119"/>
        <end position="172"/>
    </location>
</feature>
<reference evidence="2" key="1">
    <citation type="journal article" date="2020" name="Stud. Mycol.">
        <title>101 Dothideomycetes genomes: a test case for predicting lifestyles and emergence of pathogens.</title>
        <authorList>
            <person name="Haridas S."/>
            <person name="Albert R."/>
            <person name="Binder M."/>
            <person name="Bloem J."/>
            <person name="Labutti K."/>
            <person name="Salamov A."/>
            <person name="Andreopoulos B."/>
            <person name="Baker S."/>
            <person name="Barry K."/>
            <person name="Bills G."/>
            <person name="Bluhm B."/>
            <person name="Cannon C."/>
            <person name="Castanera R."/>
            <person name="Culley D."/>
            <person name="Daum C."/>
            <person name="Ezra D."/>
            <person name="Gonzalez J."/>
            <person name="Henrissat B."/>
            <person name="Kuo A."/>
            <person name="Liang C."/>
            <person name="Lipzen A."/>
            <person name="Lutzoni F."/>
            <person name="Magnuson J."/>
            <person name="Mondo S."/>
            <person name="Nolan M."/>
            <person name="Ohm R."/>
            <person name="Pangilinan J."/>
            <person name="Park H.-J."/>
            <person name="Ramirez L."/>
            <person name="Alfaro M."/>
            <person name="Sun H."/>
            <person name="Tritt A."/>
            <person name="Yoshinaga Y."/>
            <person name="Zwiers L.-H."/>
            <person name="Turgeon B."/>
            <person name="Goodwin S."/>
            <person name="Spatafora J."/>
            <person name="Crous P."/>
            <person name="Grigoriev I."/>
        </authorList>
    </citation>
    <scope>NUCLEOTIDE SEQUENCE</scope>
    <source>
        <strain evidence="2">HMLAC05119</strain>
    </source>
</reference>
<feature type="region of interest" description="Disordered" evidence="1">
    <location>
        <begin position="65"/>
        <end position="91"/>
    </location>
</feature>
<gene>
    <name evidence="2" type="ORF">BDU57DRAFT_515126</name>
</gene>
<proteinExistence type="predicted"/>
<dbReference type="Proteomes" id="UP000800096">
    <property type="component" value="Unassembled WGS sequence"/>
</dbReference>
<feature type="compositionally biased region" description="Polar residues" evidence="1">
    <location>
        <begin position="735"/>
        <end position="746"/>
    </location>
</feature>
<sequence>MSDSTIECSQDLKYPPVQISRSLEKLDLDALIMRSTSRRPQQEAGSSLEDSAFEFLGDSLLETSDDEAHTESIASTDGYTPDNASNFSDDDIDYGTDTGVMQHSTASLLFAASDQQQQAARSIHSTDDSTLTEGPTLVGDSSHTIRLEEQPGQDDGVSQGSKVTRTFPDEDGTRYPILEQYQSSEVRVVLKAALSNLSVPTPDSYNILYVGEPDKWNEDIMTAKISAALMAGPSTSRSIMVQGQMEPYGPIMHVDHCIEIRILPAEKGSPRIALSLSNGKEVVLGHGHPLSSETRPDLVVFCQPSTPDPSEIASTYPYIRQLLASEQVPFLEITSTRNYGKGALSYDSRSLRVCMEGRDDAEAEFDLKEVLPIDLYTFSELESSQINRHLALISPHLLTANEKGARAVQGGKTWTWKQYAEQLGSAQRSKVTLLAVLALISAMILGPLYSPILVPMLRGGTSIEADRIKSEPLLELCSTRSIPLETPATISVPTLSVASTQRSLTVVPPQVNPPKQAKKAEKLVHFEIEPTNAHQFKLVPNKEMLNARKKPQLQIEVWRQAQTVSVRYNRTINGVYVVDLEQQYPFGSFNVSIASYSKPLLQQTFQIALGHNKTMIDQFFDLTKTNLANTQSSLSNLSASAAQGLSASLSELDVTARHVSNEIRHTAPYLKARLQSAKEVMAHRLGARAGVAARVPEAVWAGVQEATAPIRRSSYLSKLRMRAIWARCQTERASGLSSSEGTNQESWACAKMRGEA</sequence>
<feature type="compositionally biased region" description="Polar residues" evidence="1">
    <location>
        <begin position="72"/>
        <end position="87"/>
    </location>
</feature>
<evidence type="ECO:0000313" key="3">
    <source>
        <dbReference type="Proteomes" id="UP000800096"/>
    </source>
</evidence>
<feature type="compositionally biased region" description="Polar residues" evidence="1">
    <location>
        <begin position="128"/>
        <end position="142"/>
    </location>
</feature>
<feature type="region of interest" description="Disordered" evidence="1">
    <location>
        <begin position="735"/>
        <end position="756"/>
    </location>
</feature>
<dbReference type="EMBL" id="ML979134">
    <property type="protein sequence ID" value="KAF1918388.1"/>
    <property type="molecule type" value="Genomic_DNA"/>
</dbReference>
<name>A0A6A5QU46_AMPQU</name>
<dbReference type="AlphaFoldDB" id="A0A6A5QU46"/>
<evidence type="ECO:0000256" key="1">
    <source>
        <dbReference type="SAM" id="MobiDB-lite"/>
    </source>
</evidence>